<dbReference type="InterPro" id="IPR000225">
    <property type="entry name" value="Armadillo"/>
</dbReference>
<protein>
    <submittedName>
        <fullName evidence="5">Armadillo repeat-containing protein 5</fullName>
    </submittedName>
</protein>
<dbReference type="Pfam" id="PF00514">
    <property type="entry name" value="Arm"/>
    <property type="match status" value="2"/>
</dbReference>
<dbReference type="PROSITE" id="PS50176">
    <property type="entry name" value="ARM_REPEAT"/>
    <property type="match status" value="1"/>
</dbReference>
<feature type="repeat" description="ARM" evidence="1">
    <location>
        <begin position="250"/>
        <end position="277"/>
    </location>
</feature>
<dbReference type="AlphaFoldDB" id="A0A183SK75"/>
<keyword evidence="4" id="KW-1185">Reference proteome</keyword>
<reference evidence="5" key="1">
    <citation type="submission" date="2016-06" db="UniProtKB">
        <authorList>
            <consortium name="WormBaseParasite"/>
        </authorList>
    </citation>
    <scope>IDENTIFICATION</scope>
</reference>
<dbReference type="EMBL" id="UYSU01032936">
    <property type="protein sequence ID" value="VDL91008.1"/>
    <property type="molecule type" value="Genomic_DNA"/>
</dbReference>
<dbReference type="InterPro" id="IPR011989">
    <property type="entry name" value="ARM-like"/>
</dbReference>
<dbReference type="PANTHER" id="PTHR46241">
    <property type="entry name" value="ARMADILLO REPEAT-CONTAINING PROTEIN 4 ARMC4"/>
    <property type="match status" value="1"/>
</dbReference>
<dbReference type="Gene3D" id="1.25.10.10">
    <property type="entry name" value="Leucine-rich Repeat Variant"/>
    <property type="match status" value="2"/>
</dbReference>
<feature type="region of interest" description="Disordered" evidence="2">
    <location>
        <begin position="112"/>
        <end position="143"/>
    </location>
</feature>
<accession>A0A183SK75</accession>
<dbReference type="WBParaSite" id="SSLN_0000477801-mRNA-1">
    <property type="protein sequence ID" value="SSLN_0000477801-mRNA-1"/>
    <property type="gene ID" value="SSLN_0000477801"/>
</dbReference>
<organism evidence="5">
    <name type="scientific">Schistocephalus solidus</name>
    <name type="common">Tapeworm</name>
    <dbReference type="NCBI Taxonomy" id="70667"/>
    <lineage>
        <taxon>Eukaryota</taxon>
        <taxon>Metazoa</taxon>
        <taxon>Spiralia</taxon>
        <taxon>Lophotrochozoa</taxon>
        <taxon>Platyhelminthes</taxon>
        <taxon>Cestoda</taxon>
        <taxon>Eucestoda</taxon>
        <taxon>Diphyllobothriidea</taxon>
        <taxon>Diphyllobothriidae</taxon>
        <taxon>Schistocephalus</taxon>
    </lineage>
</organism>
<dbReference type="SUPFAM" id="SSF48371">
    <property type="entry name" value="ARM repeat"/>
    <property type="match status" value="2"/>
</dbReference>
<sequence length="899" mass="100610">MKAFMSQFPLKSIDRLHASQQFGHAMAMASTIQPAEQTNESHFRYSAKEKAKRKANSRRRLHPTLVLINQLIDQQKIPKDRSRPLRTYDEIHEAIERRIQTHDLSDAVTMSRKQLQGADGQEDDGQARSQVTEDESSEEEDEEVKRMDFTESILLNTKDSTKSASYWQALKVFRYFLATNRQGTLISLIALRALNFRTAGVVQAFEKAEGTTLLLNLLSVEDPPVQIGAMRVLLKLSTIAYFARLIVHLGGIEALLENLHQPNEQIKRAAAKILTNLCILKKARKKLCAKDGVPLFVCMLDEYTQKLQDIHSAGSREMRFLTATNRRNSVSLNTSLKALERRISQKRRPIDNLLITICSALGACSKSPEGRRAMRETGMVSVLGRLIALALSEVLEYIMGILEVCCQEKYFRISVWTEGMVPKLIDCLKGSTLNVKIRCSLTLARCCSEACVRDGLRKLKSLEMMNKFLAWEITNSDGAMESLRRVANVRGGMQEDENFMNALLLRYSVNRTVNPARKEEQQHQPHGIKLNLLASQAASGKEERKKRAKEAMASTQHETFLSGLTRLLYKVCLSPENATQLFRLGAVQHMIRLITELPRLFGPFRRPVCSASEKLNGFDRAEKIVKHALCALALMADLPEIRNSIAATSDGIRPWLVLLRLAIDDLMPATCASIRVLLTNASIRNAFIEHGGVRMLFAYVTTGQRDAKLEALRTIRTCLENIQNTGRVLKPLTSSMDTIVSFIRSLKTDSEIQRAALETIAQMARDRNTLAIMTDLGVTQEISRLLSVATDDEMCISICHALAACSYYGKNAFYFGDTNCVPVLAAFMRSRNEALRSAAVKAIHGLSFDPENAAQIWGANICKLLTSLAAGNEESTQKAATGTLTNIRKLEFIATYQYN</sequence>
<dbReference type="Proteomes" id="UP000275846">
    <property type="component" value="Unassembled WGS sequence"/>
</dbReference>
<evidence type="ECO:0000256" key="1">
    <source>
        <dbReference type="PROSITE-ProRule" id="PRU00259"/>
    </source>
</evidence>
<dbReference type="PANTHER" id="PTHR46241:SF1">
    <property type="entry name" value="OUTER DYNEIN ARM-DOCKING COMPLEX SUBUNIT 2"/>
    <property type="match status" value="1"/>
</dbReference>
<dbReference type="OrthoDB" id="7537227at2759"/>
<gene>
    <name evidence="3" type="ORF">SSLN_LOCUS4623</name>
</gene>
<evidence type="ECO:0000313" key="5">
    <source>
        <dbReference type="WBParaSite" id="SSLN_0000477801-mRNA-1"/>
    </source>
</evidence>
<evidence type="ECO:0000256" key="2">
    <source>
        <dbReference type="SAM" id="MobiDB-lite"/>
    </source>
</evidence>
<reference evidence="3 4" key="2">
    <citation type="submission" date="2018-11" db="EMBL/GenBank/DDBJ databases">
        <authorList>
            <consortium name="Pathogen Informatics"/>
        </authorList>
    </citation>
    <scope>NUCLEOTIDE SEQUENCE [LARGE SCALE GENOMIC DNA]</scope>
    <source>
        <strain evidence="3 4">NST_G2</strain>
    </source>
</reference>
<dbReference type="STRING" id="70667.A0A183SK75"/>
<feature type="compositionally biased region" description="Acidic residues" evidence="2">
    <location>
        <begin position="132"/>
        <end position="142"/>
    </location>
</feature>
<dbReference type="SMART" id="SM00185">
    <property type="entry name" value="ARM"/>
    <property type="match status" value="6"/>
</dbReference>
<proteinExistence type="predicted"/>
<evidence type="ECO:0000313" key="3">
    <source>
        <dbReference type="EMBL" id="VDL91008.1"/>
    </source>
</evidence>
<evidence type="ECO:0000313" key="4">
    <source>
        <dbReference type="Proteomes" id="UP000275846"/>
    </source>
</evidence>
<name>A0A183SK75_SCHSO</name>
<dbReference type="InterPro" id="IPR016024">
    <property type="entry name" value="ARM-type_fold"/>
</dbReference>